<evidence type="ECO:0000313" key="2">
    <source>
        <dbReference type="EMBL" id="MBA8950589.1"/>
    </source>
</evidence>
<keyword evidence="2" id="KW-0449">Lipoprotein</keyword>
<evidence type="ECO:0000313" key="3">
    <source>
        <dbReference type="Proteomes" id="UP000572680"/>
    </source>
</evidence>
<name>A0A7W3LM18_ACTNM</name>
<organism evidence="2 3">
    <name type="scientific">Actinomadura namibiensis</name>
    <dbReference type="NCBI Taxonomy" id="182080"/>
    <lineage>
        <taxon>Bacteria</taxon>
        <taxon>Bacillati</taxon>
        <taxon>Actinomycetota</taxon>
        <taxon>Actinomycetes</taxon>
        <taxon>Streptosporangiales</taxon>
        <taxon>Thermomonosporaceae</taxon>
        <taxon>Actinomadura</taxon>
    </lineage>
</organism>
<evidence type="ECO:0000256" key="1">
    <source>
        <dbReference type="SAM" id="MobiDB-lite"/>
    </source>
</evidence>
<sequence length="65" mass="7170">MRKTPVTVLAAAVMVATLGLTGCGSKRHCEHDATDTRVANSYCEKNTPGYEWESGSKSKKKKKRR</sequence>
<protein>
    <submittedName>
        <fullName evidence="2">Outer membrane murein-binding lipoprotein Lpp</fullName>
    </submittedName>
</protein>
<accession>A0A7W3LM18</accession>
<dbReference type="AlphaFoldDB" id="A0A7W3LM18"/>
<feature type="region of interest" description="Disordered" evidence="1">
    <location>
        <begin position="46"/>
        <end position="65"/>
    </location>
</feature>
<proteinExistence type="predicted"/>
<gene>
    <name evidence="2" type="ORF">HNR61_002202</name>
</gene>
<dbReference type="Proteomes" id="UP000572680">
    <property type="component" value="Unassembled WGS sequence"/>
</dbReference>
<dbReference type="RefSeq" id="WP_182842975.1">
    <property type="nucleotide sequence ID" value="NZ_BAAALP010000022.1"/>
</dbReference>
<comment type="caution">
    <text evidence="2">The sequence shown here is derived from an EMBL/GenBank/DDBJ whole genome shotgun (WGS) entry which is preliminary data.</text>
</comment>
<keyword evidence="3" id="KW-1185">Reference proteome</keyword>
<dbReference type="PROSITE" id="PS51257">
    <property type="entry name" value="PROKAR_LIPOPROTEIN"/>
    <property type="match status" value="1"/>
</dbReference>
<dbReference type="EMBL" id="JACJIA010000002">
    <property type="protein sequence ID" value="MBA8950589.1"/>
    <property type="molecule type" value="Genomic_DNA"/>
</dbReference>
<reference evidence="2 3" key="1">
    <citation type="submission" date="2020-08" db="EMBL/GenBank/DDBJ databases">
        <title>Genomic Encyclopedia of Type Strains, Phase IV (KMG-IV): sequencing the most valuable type-strain genomes for metagenomic binning, comparative biology and taxonomic classification.</title>
        <authorList>
            <person name="Goeker M."/>
        </authorList>
    </citation>
    <scope>NUCLEOTIDE SEQUENCE [LARGE SCALE GENOMIC DNA]</scope>
    <source>
        <strain evidence="2 3">DSM 44197</strain>
    </source>
</reference>